<comment type="caution">
    <text evidence="1">The sequence shown here is derived from an EMBL/GenBank/DDBJ whole genome shotgun (WGS) entry which is preliminary data.</text>
</comment>
<reference evidence="1" key="1">
    <citation type="submission" date="2023-05" db="EMBL/GenBank/DDBJ databases">
        <title>Nepenthes gracilis genome sequencing.</title>
        <authorList>
            <person name="Fukushima K."/>
        </authorList>
    </citation>
    <scope>NUCLEOTIDE SEQUENCE</scope>
    <source>
        <strain evidence="1">SING2019-196</strain>
    </source>
</reference>
<gene>
    <name evidence="1" type="ORF">Nepgr_018480</name>
</gene>
<dbReference type="EMBL" id="BSYO01000016">
    <property type="protein sequence ID" value="GMH16639.1"/>
    <property type="molecule type" value="Genomic_DNA"/>
</dbReference>
<dbReference type="PANTHER" id="PTHR33098:SF112">
    <property type="entry name" value="COTTON FIBER PROTEIN"/>
    <property type="match status" value="1"/>
</dbReference>
<organism evidence="1 2">
    <name type="scientific">Nepenthes gracilis</name>
    <name type="common">Slender pitcher plant</name>
    <dbReference type="NCBI Taxonomy" id="150966"/>
    <lineage>
        <taxon>Eukaryota</taxon>
        <taxon>Viridiplantae</taxon>
        <taxon>Streptophyta</taxon>
        <taxon>Embryophyta</taxon>
        <taxon>Tracheophyta</taxon>
        <taxon>Spermatophyta</taxon>
        <taxon>Magnoliopsida</taxon>
        <taxon>eudicotyledons</taxon>
        <taxon>Gunneridae</taxon>
        <taxon>Pentapetalae</taxon>
        <taxon>Caryophyllales</taxon>
        <taxon>Nepenthaceae</taxon>
        <taxon>Nepenthes</taxon>
    </lineage>
</organism>
<keyword evidence="2" id="KW-1185">Reference proteome</keyword>
<protein>
    <submittedName>
        <fullName evidence="1">Uncharacterized protein</fullName>
    </submittedName>
</protein>
<proteinExistence type="predicted"/>
<dbReference type="Proteomes" id="UP001279734">
    <property type="component" value="Unassembled WGS sequence"/>
</dbReference>
<name>A0AAD3STM8_NEPGR</name>
<evidence type="ECO:0000313" key="1">
    <source>
        <dbReference type="EMBL" id="GMH16639.1"/>
    </source>
</evidence>
<sequence length="140" mass="15898">MGSDRVTLLGRLRRAVNKLKFLINFNIDYINRPWSFAPMIGALTGKRRRRRLSFNDRPGLRSCSADITEACASASPSPPQLIQRTASFPLEEDVDKRADAFIENFHRQLRLERQISLELRYCRANSFDSNPSPSSSASPV</sequence>
<evidence type="ECO:0000313" key="2">
    <source>
        <dbReference type="Proteomes" id="UP001279734"/>
    </source>
</evidence>
<dbReference type="AlphaFoldDB" id="A0AAD3STM8"/>
<dbReference type="InterPro" id="IPR008480">
    <property type="entry name" value="DUF761_pln"/>
</dbReference>
<dbReference type="PANTHER" id="PTHR33098">
    <property type="entry name" value="COTTON FIBER (DUF761)"/>
    <property type="match status" value="1"/>
</dbReference>
<accession>A0AAD3STM8</accession>
<dbReference type="Pfam" id="PF05553">
    <property type="entry name" value="DUF761"/>
    <property type="match status" value="1"/>
</dbReference>